<evidence type="ECO:0000256" key="3">
    <source>
        <dbReference type="ARBA" id="ARBA00023125"/>
    </source>
</evidence>
<keyword evidence="3" id="KW-0238">DNA-binding</keyword>
<dbReference type="GO" id="GO:0000976">
    <property type="term" value="F:transcription cis-regulatory region binding"/>
    <property type="evidence" value="ECO:0007669"/>
    <property type="project" value="TreeGrafter"/>
</dbReference>
<evidence type="ECO:0000256" key="2">
    <source>
        <dbReference type="ARBA" id="ARBA00023015"/>
    </source>
</evidence>
<dbReference type="EMBL" id="PXNN01000017">
    <property type="protein sequence ID" value="PSF06420.1"/>
    <property type="molecule type" value="Genomic_DNA"/>
</dbReference>
<proteinExistence type="inferred from homology"/>
<dbReference type="SUPFAM" id="SSF46785">
    <property type="entry name" value="Winged helix' DNA-binding domain"/>
    <property type="match status" value="1"/>
</dbReference>
<dbReference type="AlphaFoldDB" id="A0A2T1K8Q5"/>
<dbReference type="PROSITE" id="PS50931">
    <property type="entry name" value="HTH_LYSR"/>
    <property type="match status" value="1"/>
</dbReference>
<evidence type="ECO:0000256" key="4">
    <source>
        <dbReference type="ARBA" id="ARBA00023163"/>
    </source>
</evidence>
<dbReference type="Proteomes" id="UP000238385">
    <property type="component" value="Unassembled WGS sequence"/>
</dbReference>
<evidence type="ECO:0000313" key="7">
    <source>
        <dbReference type="Proteomes" id="UP000238385"/>
    </source>
</evidence>
<dbReference type="SUPFAM" id="SSF53850">
    <property type="entry name" value="Periplasmic binding protein-like II"/>
    <property type="match status" value="1"/>
</dbReference>
<dbReference type="OrthoDB" id="5297026at2"/>
<sequence>MKLQQLRYIWEVAHHDLNVSATAQALFTSQPGISKQIRLLEDELGLEVFARSGKHLTRITPGGEIIIREAGEILRRVEGIKKIAQEFSNQRRGDLSIATTHTQARYALPPVIGGFIEEYPDVSLHMHQGTPMQISEMAANGAVDFAIATEGMDLFNDLIMMPCYKWNRCVIVPRDHPLAKGQELTLEELAEYSLVTYVFGFTGRSKLDEAFQSRGLTPKVVFTAADADVIKTYVRLGLGVGIIASMAFDPKVDTDLVALDASKLFRASITRLGFRKGTFLRGYMYDFMQRFAPHLTKEMVDRVVAHQGSRTEIQDLFKDIELPTY</sequence>
<name>A0A2T1K8Q5_9GAMM</name>
<evidence type="ECO:0000256" key="1">
    <source>
        <dbReference type="ARBA" id="ARBA00009437"/>
    </source>
</evidence>
<dbReference type="FunFam" id="1.10.10.10:FF:000021">
    <property type="entry name" value="HTH-type transcriptional regulator CysB"/>
    <property type="match status" value="1"/>
</dbReference>
<dbReference type="InterPro" id="IPR036388">
    <property type="entry name" value="WH-like_DNA-bd_sf"/>
</dbReference>
<dbReference type="GO" id="GO:0019344">
    <property type="term" value="P:cysteine biosynthetic process"/>
    <property type="evidence" value="ECO:0007669"/>
    <property type="project" value="TreeGrafter"/>
</dbReference>
<dbReference type="Gene3D" id="1.10.10.10">
    <property type="entry name" value="Winged helix-like DNA-binding domain superfamily/Winged helix DNA-binding domain"/>
    <property type="match status" value="1"/>
</dbReference>
<feature type="domain" description="HTH lysR-type" evidence="5">
    <location>
        <begin position="1"/>
        <end position="57"/>
    </location>
</feature>
<dbReference type="InterPro" id="IPR000847">
    <property type="entry name" value="LysR_HTH_N"/>
</dbReference>
<dbReference type="GO" id="GO:0003700">
    <property type="term" value="F:DNA-binding transcription factor activity"/>
    <property type="evidence" value="ECO:0007669"/>
    <property type="project" value="InterPro"/>
</dbReference>
<keyword evidence="2" id="KW-0805">Transcription regulation</keyword>
<dbReference type="NCBIfam" id="NF009327">
    <property type="entry name" value="PRK12684.1"/>
    <property type="match status" value="1"/>
</dbReference>
<gene>
    <name evidence="6" type="ORF">C7H08_15005</name>
</gene>
<dbReference type="Gene3D" id="3.40.190.10">
    <property type="entry name" value="Periplasmic binding protein-like II"/>
    <property type="match status" value="2"/>
</dbReference>
<evidence type="ECO:0000313" key="6">
    <source>
        <dbReference type="EMBL" id="PSF06420.1"/>
    </source>
</evidence>
<dbReference type="InterPro" id="IPR037423">
    <property type="entry name" value="CysB_PBP2"/>
</dbReference>
<dbReference type="PANTHER" id="PTHR30126">
    <property type="entry name" value="HTH-TYPE TRANSCRIPTIONAL REGULATOR"/>
    <property type="match status" value="1"/>
</dbReference>
<dbReference type="FunFam" id="3.40.190.10:FF:000037">
    <property type="entry name" value="HTH-type transcriptional regulator CysB"/>
    <property type="match status" value="1"/>
</dbReference>
<dbReference type="CDD" id="cd08413">
    <property type="entry name" value="PBP2_CysB_like"/>
    <property type="match status" value="1"/>
</dbReference>
<accession>A0A2T1K8Q5</accession>
<dbReference type="InterPro" id="IPR036390">
    <property type="entry name" value="WH_DNA-bd_sf"/>
</dbReference>
<evidence type="ECO:0000259" key="5">
    <source>
        <dbReference type="PROSITE" id="PS50931"/>
    </source>
</evidence>
<comment type="caution">
    <text evidence="6">The sequence shown here is derived from an EMBL/GenBank/DDBJ whole genome shotgun (WGS) entry which is preliminary data.</text>
</comment>
<dbReference type="Pfam" id="PF03466">
    <property type="entry name" value="LysR_substrate"/>
    <property type="match status" value="1"/>
</dbReference>
<comment type="similarity">
    <text evidence="1">Belongs to the LysR transcriptional regulatory family.</text>
</comment>
<dbReference type="PANTHER" id="PTHR30126:SF6">
    <property type="entry name" value="HTH-TYPE TRANSCRIPTIONAL REGULATOR CYSB-RELATED"/>
    <property type="match status" value="1"/>
</dbReference>
<keyword evidence="7" id="KW-1185">Reference proteome</keyword>
<keyword evidence="4" id="KW-0804">Transcription</keyword>
<organism evidence="6 7">
    <name type="scientific">Marinobacter halophilus</name>
    <dbReference type="NCBI Taxonomy" id="1323740"/>
    <lineage>
        <taxon>Bacteria</taxon>
        <taxon>Pseudomonadati</taxon>
        <taxon>Pseudomonadota</taxon>
        <taxon>Gammaproteobacteria</taxon>
        <taxon>Pseudomonadales</taxon>
        <taxon>Marinobacteraceae</taxon>
        <taxon>Marinobacter</taxon>
    </lineage>
</organism>
<protein>
    <submittedName>
        <fullName evidence="6">HTH-type transcriptional regulator CysB</fullName>
    </submittedName>
</protein>
<dbReference type="RefSeq" id="WP_106673051.1">
    <property type="nucleotide sequence ID" value="NZ_BMFE01000002.1"/>
</dbReference>
<dbReference type="PRINTS" id="PR00039">
    <property type="entry name" value="HTHLYSR"/>
</dbReference>
<dbReference type="InterPro" id="IPR005119">
    <property type="entry name" value="LysR_subst-bd"/>
</dbReference>
<dbReference type="Pfam" id="PF00126">
    <property type="entry name" value="HTH_1"/>
    <property type="match status" value="1"/>
</dbReference>
<dbReference type="NCBIfam" id="NF009326">
    <property type="entry name" value="PRK12681.1"/>
    <property type="match status" value="1"/>
</dbReference>
<reference evidence="6 7" key="1">
    <citation type="submission" date="2018-03" db="EMBL/GenBank/DDBJ databases">
        <title>Marinobacter brunus sp. nov., a marine bacterium of Gamma-proteobacteria isolated from the surface seawater of the South China Sea.</title>
        <authorList>
            <person name="Cheng H."/>
            <person name="Wu Y.-H."/>
            <person name="Xamxidin M."/>
            <person name="Xu X.-W."/>
        </authorList>
    </citation>
    <scope>NUCLEOTIDE SEQUENCE [LARGE SCALE GENOMIC DNA]</scope>
    <source>
        <strain evidence="6 7">JCM 30472</strain>
    </source>
</reference>